<evidence type="ECO:0000256" key="2">
    <source>
        <dbReference type="ARBA" id="ARBA00022821"/>
    </source>
</evidence>
<dbReference type="InterPro" id="IPR055414">
    <property type="entry name" value="LRR_R13L4/SHOC2-like"/>
</dbReference>
<dbReference type="PANTHER" id="PTHR23155:SF1076">
    <property type="entry name" value="LEUCINE-RICH REPEAT (LRR) FAMILY PROTEIN-RELATED"/>
    <property type="match status" value="1"/>
</dbReference>
<evidence type="ECO:0000259" key="4">
    <source>
        <dbReference type="Pfam" id="PF23598"/>
    </source>
</evidence>
<dbReference type="FunFam" id="1.10.10.10:FF:000322">
    <property type="entry name" value="Probable disease resistance protein At1g63360"/>
    <property type="match status" value="1"/>
</dbReference>
<evidence type="ECO:0000259" key="3">
    <source>
        <dbReference type="Pfam" id="PF23559"/>
    </source>
</evidence>
<reference evidence="5" key="1">
    <citation type="journal article" date="2023" name="Plant J.">
        <title>The genome of the king protea, Protea cynaroides.</title>
        <authorList>
            <person name="Chang J."/>
            <person name="Duong T.A."/>
            <person name="Schoeman C."/>
            <person name="Ma X."/>
            <person name="Roodt D."/>
            <person name="Barker N."/>
            <person name="Li Z."/>
            <person name="Van de Peer Y."/>
            <person name="Mizrachi E."/>
        </authorList>
    </citation>
    <scope>NUCLEOTIDE SEQUENCE</scope>
    <source>
        <tissue evidence="5">Young leaves</tissue>
    </source>
</reference>
<name>A0A9Q0R1J0_9MAGN</name>
<dbReference type="SUPFAM" id="SSF52058">
    <property type="entry name" value="L domain-like"/>
    <property type="match status" value="1"/>
</dbReference>
<dbReference type="InterPro" id="IPR036388">
    <property type="entry name" value="WH-like_DNA-bd_sf"/>
</dbReference>
<dbReference type="Proteomes" id="UP001141806">
    <property type="component" value="Unassembled WGS sequence"/>
</dbReference>
<dbReference type="Pfam" id="PF23559">
    <property type="entry name" value="WHD_DRP"/>
    <property type="match status" value="1"/>
</dbReference>
<evidence type="ECO:0000256" key="1">
    <source>
        <dbReference type="ARBA" id="ARBA00022737"/>
    </source>
</evidence>
<feature type="domain" description="Disease resistance R13L4/SHOC-2-like LRR" evidence="4">
    <location>
        <begin position="332"/>
        <end position="483"/>
    </location>
</feature>
<dbReference type="InterPro" id="IPR058922">
    <property type="entry name" value="WHD_DRP"/>
</dbReference>
<organism evidence="5 6">
    <name type="scientific">Protea cynaroides</name>
    <dbReference type="NCBI Taxonomy" id="273540"/>
    <lineage>
        <taxon>Eukaryota</taxon>
        <taxon>Viridiplantae</taxon>
        <taxon>Streptophyta</taxon>
        <taxon>Embryophyta</taxon>
        <taxon>Tracheophyta</taxon>
        <taxon>Spermatophyta</taxon>
        <taxon>Magnoliopsida</taxon>
        <taxon>Proteales</taxon>
        <taxon>Proteaceae</taxon>
        <taxon>Protea</taxon>
    </lineage>
</organism>
<evidence type="ECO:0008006" key="7">
    <source>
        <dbReference type="Google" id="ProtNLM"/>
    </source>
</evidence>
<dbReference type="InterPro" id="IPR032675">
    <property type="entry name" value="LRR_dom_sf"/>
</dbReference>
<keyword evidence="1" id="KW-0677">Repeat</keyword>
<feature type="domain" description="Disease resistance protein winged helix" evidence="3">
    <location>
        <begin position="164"/>
        <end position="229"/>
    </location>
</feature>
<dbReference type="Pfam" id="PF23598">
    <property type="entry name" value="LRR_14"/>
    <property type="match status" value="1"/>
</dbReference>
<proteinExistence type="predicted"/>
<dbReference type="EMBL" id="JAMYWD010000002">
    <property type="protein sequence ID" value="KAJ4979515.1"/>
    <property type="molecule type" value="Genomic_DNA"/>
</dbReference>
<evidence type="ECO:0000313" key="6">
    <source>
        <dbReference type="Proteomes" id="UP001141806"/>
    </source>
</evidence>
<protein>
    <recommendedName>
        <fullName evidence="7">Disease resistance RPP13-like protein 4</fullName>
    </recommendedName>
</protein>
<dbReference type="AlphaFoldDB" id="A0A9Q0R1J0"/>
<dbReference type="GO" id="GO:0098542">
    <property type="term" value="P:defense response to other organism"/>
    <property type="evidence" value="ECO:0007669"/>
    <property type="project" value="TreeGrafter"/>
</dbReference>
<keyword evidence="2" id="KW-0611">Plant defense</keyword>
<dbReference type="Gene3D" id="3.80.10.10">
    <property type="entry name" value="Ribonuclease Inhibitor"/>
    <property type="match status" value="1"/>
</dbReference>
<dbReference type="InterPro" id="IPR044974">
    <property type="entry name" value="Disease_R_plants"/>
</dbReference>
<dbReference type="OrthoDB" id="1934998at2759"/>
<comment type="caution">
    <text evidence="5">The sequence shown here is derived from an EMBL/GenBank/DDBJ whole genome shotgun (WGS) entry which is preliminary data.</text>
</comment>
<keyword evidence="6" id="KW-1185">Reference proteome</keyword>
<accession>A0A9Q0R1J0</accession>
<gene>
    <name evidence="5" type="ORF">NE237_010295</name>
</gene>
<evidence type="ECO:0000313" key="5">
    <source>
        <dbReference type="EMBL" id="KAJ4979515.1"/>
    </source>
</evidence>
<dbReference type="PANTHER" id="PTHR23155">
    <property type="entry name" value="DISEASE RESISTANCE PROTEIN RP"/>
    <property type="match status" value="1"/>
</dbReference>
<sequence length="706" mass="81022">MEMSDFQCEETLSAFFNQWKSVEEKIGSKNYDDLIHNIDDNLEEIKKSITSVTKWKKEVTEVFKVLNPKVTQLIKGLENNKGEWVSGNLKHIDENLHQIKNGTQHLVKLPSVEHKKEPKKKQSTCWKKHMFMDKIMASPGMAMAKSTYHGLESRVKLCFLSLSIFPENKVIRKRSLVYWWIGEGFMDGKDAEKEAEECFKKLCQSGLVEAVHKQYSRSPRSCRLHPWIRWMAIEIAKENMFFDFDPDGKPVSGPSHCTRRACVAKCGGEDVEVRVEKVNLKPNASELRSLFNVDVNCIECEEEEFKKMKKLVTLQLGRWSTAPKHHIELVNPAFFDHLKHLKRLRYLGLQGISRITELAGIQQLSELRVLDLRACHNLEKLPVEIASLKKLTHLDVSECYLLEYMPKGLGDLSELQLLNGFVVNTWSQDACNLFELTKLGSLQKLSITLGMEAMVIERVLDPIGEIKCLQSLRITWGTSTTEEENNNGVQKKMITANHENNNGVQQKMITANHENNNGVQQKMITANHENNNGVQQKMITADPAAHSTARWFRVSKAIKKLNIVFLWTRRSAAPEQQPSSKITLVLPPYLTKLDLQCYPEEHPPGFKRKIQAEKRLEKLYFRGGKLKTLNGIQKDEVSKVKFIRLRFLRDFYMNEDEFKNEFPGLKIKVVHKCRLIPEKIASPLKKDEASTNTNPIASADLAVSFH</sequence>
<dbReference type="Gene3D" id="1.10.10.10">
    <property type="entry name" value="Winged helix-like DNA-binding domain superfamily/Winged helix DNA-binding domain"/>
    <property type="match status" value="1"/>
</dbReference>